<dbReference type="InterPro" id="IPR019462">
    <property type="entry name" value="DNA-dir_RNA_pol_bsu_external_1"/>
</dbReference>
<protein>
    <recommendedName>
        <fullName evidence="6 8">DNA-directed RNA polymerase subunit beta</fullName>
        <shortName evidence="6">RNAP subunit beta</shortName>
        <ecNumber evidence="6 8">2.7.7.6</ecNumber>
    </recommendedName>
    <alternativeName>
        <fullName evidence="6">RNA polymerase subunit beta</fullName>
    </alternativeName>
    <alternativeName>
        <fullName evidence="6">Transcriptase subunit beta</fullName>
    </alternativeName>
</protein>
<proteinExistence type="inferred from homology"/>
<dbReference type="InterPro" id="IPR007121">
    <property type="entry name" value="RNA_pol_bsu_CS"/>
</dbReference>
<reference evidence="15" key="1">
    <citation type="submission" date="2021-11" db="EMBL/GenBank/DDBJ databases">
        <title>Description of novel Flavobacterium species.</title>
        <authorList>
            <person name="Saticioglu I.B."/>
            <person name="Ay H."/>
            <person name="Altun S."/>
            <person name="Duman M."/>
        </authorList>
    </citation>
    <scope>NUCLEOTIDE SEQUENCE</scope>
    <source>
        <strain evidence="15">F-65</strain>
    </source>
</reference>
<evidence type="ECO:0000256" key="7">
    <source>
        <dbReference type="RuleBase" id="RU000434"/>
    </source>
</evidence>
<dbReference type="Gene3D" id="3.90.1110.10">
    <property type="entry name" value="RNA polymerase Rpb2, domain 2"/>
    <property type="match status" value="2"/>
</dbReference>
<feature type="domain" description="RNA polymerase Rpb2" evidence="10">
    <location>
        <begin position="1195"/>
        <end position="1269"/>
    </location>
</feature>
<feature type="domain" description="DNA-directed RNA polymerase beta subunit external 1" evidence="14">
    <location>
        <begin position="551"/>
        <end position="618"/>
    </location>
</feature>
<keyword evidence="1 6" id="KW-0240">DNA-directed RNA polymerase</keyword>
<dbReference type="Proteomes" id="UP001430919">
    <property type="component" value="Unassembled WGS sequence"/>
</dbReference>
<dbReference type="InterPro" id="IPR007642">
    <property type="entry name" value="RNA_pol_Rpb2_2"/>
</dbReference>
<evidence type="ECO:0000256" key="2">
    <source>
        <dbReference type="ARBA" id="ARBA00022679"/>
    </source>
</evidence>
<evidence type="ECO:0000313" key="16">
    <source>
        <dbReference type="Proteomes" id="UP001430919"/>
    </source>
</evidence>
<dbReference type="Gene3D" id="2.40.270.10">
    <property type="entry name" value="DNA-directed RNA polymerase, subunit 2, domain 6"/>
    <property type="match status" value="3"/>
</dbReference>
<organism evidence="15 16">
    <name type="scientific">Flavobacterium pisciphilum</name>
    <dbReference type="NCBI Taxonomy" id="2893755"/>
    <lineage>
        <taxon>Bacteria</taxon>
        <taxon>Pseudomonadati</taxon>
        <taxon>Bacteroidota</taxon>
        <taxon>Flavobacteriia</taxon>
        <taxon>Flavobacteriales</taxon>
        <taxon>Flavobacteriaceae</taxon>
        <taxon>Flavobacterium</taxon>
    </lineage>
</organism>
<dbReference type="Gene3D" id="2.30.150.10">
    <property type="entry name" value="DNA-directed RNA polymerase, beta subunit, external 1 domain"/>
    <property type="match status" value="1"/>
</dbReference>
<keyword evidence="3 6" id="KW-0548">Nucleotidyltransferase</keyword>
<evidence type="ECO:0000259" key="14">
    <source>
        <dbReference type="Pfam" id="PF10385"/>
    </source>
</evidence>
<comment type="function">
    <text evidence="6 8">DNA-dependent RNA polymerase catalyzes the transcription of DNA into RNA using the four ribonucleoside triphosphates as substrates.</text>
</comment>
<evidence type="ECO:0000259" key="11">
    <source>
        <dbReference type="Pfam" id="PF04561"/>
    </source>
</evidence>
<dbReference type="Pfam" id="PF10385">
    <property type="entry name" value="RNA_pol_Rpb2_45"/>
    <property type="match status" value="1"/>
</dbReference>
<dbReference type="EC" id="2.7.7.6" evidence="6 8"/>
<dbReference type="Pfam" id="PF04565">
    <property type="entry name" value="RNA_pol_Rpb2_3"/>
    <property type="match status" value="1"/>
</dbReference>
<feature type="domain" description="RNA polymerase beta subunit protrusion" evidence="12">
    <location>
        <begin position="25"/>
        <end position="459"/>
    </location>
</feature>
<dbReference type="InterPro" id="IPR042107">
    <property type="entry name" value="DNA-dir_RNA_pol_bsu_ext_1_sf"/>
</dbReference>
<gene>
    <name evidence="6 15" type="primary">rpoB</name>
    <name evidence="15" type="ORF">LNQ49_17495</name>
</gene>
<comment type="similarity">
    <text evidence="6 7">Belongs to the RNA polymerase beta chain family.</text>
</comment>
<sequence>MITNQTERLNFASTKNIPVYPDFLDVQVKSFKDFFQLETKSDERGNEGLYNTFMENFPITDTRNNFVLEFLDYFVDPPRYTIQECIERGLTYSVPLKARLKLYCTDPEHEDFETIVQDVYLGTIPYMTPSGTFVINGAERVVVSQLHRSPGVFFGQSFHANGTKLYSARVIPFKGSWIEFSTDINSVMYAYIDRKKKLPVTTLFRAIGFERDKDILEIFDLAEEIKVSKTGIKKYIGRRLAARVLNTWHEDFVDEDTGEVVSIERNEIILDRDTIIDKDNVEEIIDSNVKSILLHKEDNNQADYAIIHNTLQKDPTNSEKEAVEHIYRQLRNAEPPDEETARGIIDKLFFSDQRYNLGEVGRYRMNKKLGLDIPMEKQVLTKEDIITIVKYLIELINSKAEIDDIDHLSNRRVRTVGEQLSQQFGVGLARMARTIRERMNVRDNEVFTPIDLINAKTLSSVINSFFGTNQLSQFMDQTNPLAEITHKRRLSALGPGGLSRERAGFEVRDVHYTHYGRLCPIETPEGPNIGLISSLGVYAKVNGMGFIETPYRKVTDGVVDLETTPVYLSAEEEEGMLIAQANIEMDATGKIIAENVIARQEGDFPVIEPTQVDYTDVAPNQIASISASLIPFLEHDDANRALMGSNMMRQAVPLIRPEAPIVGTGLERQVASDSRVLINAEGNGTVEYVDANIITIKYDRSEEERMVSFESDEKTYNLIKFRKTNQGTSINLKPIVKKGDRVALGQVLSEGYATQNGELALGRNLKVAFMPWKGYNFEDAIVISEKVVRDDIFTSIHVDDYSLEVRDTKLGNEELTNDIPNVSEEATKDLDENGMIRIGAEVKPGDILIGKITPKGESDPTPEEKLLRAIFGDKAGDVKDASLKASPSLHGVVLDKKLFARAVKDKRKRTQDKDALGALEMEFETKFVELKDRLVEKLFLIVNGKTSQGVMNDLGEEVLPKGKKYTQKMLYAVEDFAHLSKGQWVADDATNKMVNDLIHNYKIKLNDLQGSLRREKFTITVGDELPAGILKLAKIYIAKKRKLKVGDKMAGRHGNKGIVARIVRHEDMPFLEDGTPVDIVLNPLGVPSRMNIGQIYETVLGWAGQNLGRKFATPIFDGATLDQINELTDEAGIPRFGHTYLYDGGTGERFHQRATVGVIYMLKLGHMVDDKMHARSIGPYSLITQQPLGGKAQFGGQRFGEMEVWALEAYGASSTLREILTVKSDDVIGRAKTYEAIVKGETMPEPGLPESFNVLMHELKGLGLDIRLEE</sequence>
<dbReference type="InterPro" id="IPR007644">
    <property type="entry name" value="RNA_pol_bsu_protrusion"/>
</dbReference>
<evidence type="ECO:0000256" key="3">
    <source>
        <dbReference type="ARBA" id="ARBA00022695"/>
    </source>
</evidence>
<dbReference type="GO" id="GO:0003899">
    <property type="term" value="F:DNA-directed RNA polymerase activity"/>
    <property type="evidence" value="ECO:0007669"/>
    <property type="project" value="UniProtKB-EC"/>
</dbReference>
<feature type="domain" description="DNA-directed RNA polymerase subunit 2 hybrid-binding" evidence="9">
    <location>
        <begin position="680"/>
        <end position="1193"/>
    </location>
</feature>
<evidence type="ECO:0000259" key="10">
    <source>
        <dbReference type="Pfam" id="PF04560"/>
    </source>
</evidence>
<dbReference type="Pfam" id="PF00562">
    <property type="entry name" value="RNA_pol_Rpb2_6"/>
    <property type="match status" value="1"/>
</dbReference>
<accession>A0ABS8MX61</accession>
<dbReference type="InterPro" id="IPR037033">
    <property type="entry name" value="DNA-dir_RNAP_su2_hyb_sf"/>
</dbReference>
<dbReference type="Gene3D" id="2.40.50.100">
    <property type="match status" value="1"/>
</dbReference>
<dbReference type="SUPFAM" id="SSF64484">
    <property type="entry name" value="beta and beta-prime subunits of DNA dependent RNA-polymerase"/>
    <property type="match status" value="1"/>
</dbReference>
<keyword evidence="4 6" id="KW-0804">Transcription</keyword>
<dbReference type="Gene3D" id="3.90.1800.10">
    <property type="entry name" value="RNA polymerase alpha subunit dimerisation domain"/>
    <property type="match status" value="1"/>
</dbReference>
<dbReference type="Gene3D" id="2.40.50.150">
    <property type="match status" value="1"/>
</dbReference>
<feature type="domain" description="RNA polymerase Rpb2" evidence="11">
    <location>
        <begin position="148"/>
        <end position="217"/>
    </location>
</feature>
<comment type="subunit">
    <text evidence="6 8">The RNAP catalytic core consists of 2 alpha, 1 beta, 1 beta' and 1 omega subunit. When a sigma factor is associated with the core the holoenzyme is formed, which can initiate transcription.</text>
</comment>
<evidence type="ECO:0000256" key="8">
    <source>
        <dbReference type="RuleBase" id="RU363031"/>
    </source>
</evidence>
<dbReference type="InterPro" id="IPR007645">
    <property type="entry name" value="RNA_pol_Rpb2_3"/>
</dbReference>
<dbReference type="InterPro" id="IPR007120">
    <property type="entry name" value="DNA-dir_RNAP_su2_dom"/>
</dbReference>
<dbReference type="Pfam" id="PF04560">
    <property type="entry name" value="RNA_pol_Rpb2_7"/>
    <property type="match status" value="1"/>
</dbReference>
<dbReference type="PROSITE" id="PS01166">
    <property type="entry name" value="RNA_POL_BETA"/>
    <property type="match status" value="1"/>
</dbReference>
<dbReference type="HAMAP" id="MF_01321">
    <property type="entry name" value="RNApol_bact_RpoB"/>
    <property type="match status" value="1"/>
</dbReference>
<name>A0ABS8MX61_9FLAO</name>
<dbReference type="PANTHER" id="PTHR20856">
    <property type="entry name" value="DNA-DIRECTED RNA POLYMERASE I SUBUNIT 2"/>
    <property type="match status" value="1"/>
</dbReference>
<comment type="caution">
    <text evidence="15">The sequence shown here is derived from an EMBL/GenBank/DDBJ whole genome shotgun (WGS) entry which is preliminary data.</text>
</comment>
<dbReference type="NCBIfam" id="TIGR02013">
    <property type="entry name" value="rpoB"/>
    <property type="match status" value="1"/>
</dbReference>
<dbReference type="InterPro" id="IPR014724">
    <property type="entry name" value="RNA_pol_RPB2_OB-fold"/>
</dbReference>
<evidence type="ECO:0000256" key="4">
    <source>
        <dbReference type="ARBA" id="ARBA00023163"/>
    </source>
</evidence>
<dbReference type="InterPro" id="IPR007641">
    <property type="entry name" value="RNA_pol_Rpb2_7"/>
</dbReference>
<evidence type="ECO:0000256" key="1">
    <source>
        <dbReference type="ARBA" id="ARBA00022478"/>
    </source>
</evidence>
<dbReference type="EMBL" id="JAJJMO010000001">
    <property type="protein sequence ID" value="MCC9073372.1"/>
    <property type="molecule type" value="Genomic_DNA"/>
</dbReference>
<keyword evidence="16" id="KW-1185">Reference proteome</keyword>
<dbReference type="NCBIfam" id="NF001616">
    <property type="entry name" value="PRK00405.1"/>
    <property type="match status" value="1"/>
</dbReference>
<dbReference type="Gene3D" id="3.90.1100.10">
    <property type="match status" value="2"/>
</dbReference>
<dbReference type="InterPro" id="IPR037034">
    <property type="entry name" value="RNA_pol_Rpb2_2_sf"/>
</dbReference>
<evidence type="ECO:0000259" key="13">
    <source>
        <dbReference type="Pfam" id="PF04565"/>
    </source>
</evidence>
<evidence type="ECO:0000259" key="12">
    <source>
        <dbReference type="Pfam" id="PF04563"/>
    </source>
</evidence>
<keyword evidence="2 6" id="KW-0808">Transferase</keyword>
<dbReference type="Pfam" id="PF04563">
    <property type="entry name" value="RNA_pol_Rpb2_1"/>
    <property type="match status" value="1"/>
</dbReference>
<comment type="catalytic activity">
    <reaction evidence="5 6 8">
        <text>RNA(n) + a ribonucleoside 5'-triphosphate = RNA(n+1) + diphosphate</text>
        <dbReference type="Rhea" id="RHEA:21248"/>
        <dbReference type="Rhea" id="RHEA-COMP:14527"/>
        <dbReference type="Rhea" id="RHEA-COMP:17342"/>
        <dbReference type="ChEBI" id="CHEBI:33019"/>
        <dbReference type="ChEBI" id="CHEBI:61557"/>
        <dbReference type="ChEBI" id="CHEBI:140395"/>
        <dbReference type="EC" id="2.7.7.6"/>
    </reaction>
</comment>
<evidence type="ECO:0000256" key="6">
    <source>
        <dbReference type="HAMAP-Rule" id="MF_01321"/>
    </source>
</evidence>
<dbReference type="Pfam" id="PF04561">
    <property type="entry name" value="RNA_pol_Rpb2_2"/>
    <property type="match status" value="2"/>
</dbReference>
<dbReference type="InterPro" id="IPR010243">
    <property type="entry name" value="RNA_pol_bsu_bac"/>
</dbReference>
<dbReference type="GO" id="GO:0000428">
    <property type="term" value="C:DNA-directed RNA polymerase complex"/>
    <property type="evidence" value="ECO:0007669"/>
    <property type="project" value="UniProtKB-KW"/>
</dbReference>
<evidence type="ECO:0000256" key="5">
    <source>
        <dbReference type="ARBA" id="ARBA00048552"/>
    </source>
</evidence>
<dbReference type="CDD" id="cd00653">
    <property type="entry name" value="RNA_pol_B_RPB2"/>
    <property type="match status" value="1"/>
</dbReference>
<feature type="domain" description="RNA polymerase Rpb2" evidence="11">
    <location>
        <begin position="293"/>
        <end position="414"/>
    </location>
</feature>
<dbReference type="InterPro" id="IPR015712">
    <property type="entry name" value="DNA-dir_RNA_pol_su2"/>
</dbReference>
<feature type="domain" description="RNA polymerase Rpb2" evidence="13">
    <location>
        <begin position="473"/>
        <end position="541"/>
    </location>
</feature>
<evidence type="ECO:0000313" key="15">
    <source>
        <dbReference type="EMBL" id="MCC9073372.1"/>
    </source>
</evidence>
<evidence type="ECO:0000259" key="9">
    <source>
        <dbReference type="Pfam" id="PF00562"/>
    </source>
</evidence>
<dbReference type="RefSeq" id="WP_229990300.1">
    <property type="nucleotide sequence ID" value="NZ_JAJJMO010000001.1"/>
</dbReference>